<comment type="subcellular location">
    <subcellularLocation>
        <location evidence="1 5">Nucleus</location>
    </subcellularLocation>
</comment>
<proteinExistence type="inferred from homology"/>
<dbReference type="GO" id="GO:0005634">
    <property type="term" value="C:nucleus"/>
    <property type="evidence" value="ECO:0007669"/>
    <property type="project" value="UniProtKB-SubCell"/>
</dbReference>
<dbReference type="AlphaFoldDB" id="A0AAV8U5J3"/>
<evidence type="ECO:0000313" key="9">
    <source>
        <dbReference type="Proteomes" id="UP001159364"/>
    </source>
</evidence>
<feature type="domain" description="MMS19 N-terminal" evidence="7">
    <location>
        <begin position="46"/>
        <end position="312"/>
    </location>
</feature>
<dbReference type="Pfam" id="PF12460">
    <property type="entry name" value="MMS19_C"/>
    <property type="match status" value="1"/>
</dbReference>
<dbReference type="InterPro" id="IPR029240">
    <property type="entry name" value="MMS19_N"/>
</dbReference>
<evidence type="ECO:0000256" key="4">
    <source>
        <dbReference type="ARBA" id="ARBA00023242"/>
    </source>
</evidence>
<dbReference type="InterPro" id="IPR016024">
    <property type="entry name" value="ARM-type_fold"/>
</dbReference>
<keyword evidence="3" id="KW-0677">Repeat</keyword>
<dbReference type="InterPro" id="IPR039920">
    <property type="entry name" value="MMS19"/>
</dbReference>
<dbReference type="Pfam" id="PF14500">
    <property type="entry name" value="MMS19_N"/>
    <property type="match status" value="1"/>
</dbReference>
<comment type="function">
    <text evidence="5">Key component of the cytosolic iron-sulfur protein assembly (CIA) complex, a multiprotein complex that mediates the incorporation of iron-sulfur cluster into apoproteins specifically involved in DNA metabolism and genomic integrity. In the CIA complex, MMS19 acts as an adapter between early-acting CIA components and a subset of cellular target iron-sulfur proteins.</text>
</comment>
<dbReference type="PANTHER" id="PTHR12891:SF0">
    <property type="entry name" value="MMS19 NUCLEOTIDE EXCISION REPAIR PROTEIN HOMOLOG"/>
    <property type="match status" value="1"/>
</dbReference>
<dbReference type="Gene3D" id="1.25.10.10">
    <property type="entry name" value="Leucine-rich Repeat Variant"/>
    <property type="match status" value="1"/>
</dbReference>
<accession>A0AAV8U5J3</accession>
<protein>
    <recommendedName>
        <fullName evidence="5">MMS19 nucleotide excision repair protein</fullName>
    </recommendedName>
</protein>
<feature type="domain" description="MMS19 C-terminal" evidence="6">
    <location>
        <begin position="667"/>
        <end position="1092"/>
    </location>
</feature>
<organism evidence="8 9">
    <name type="scientific">Erythroxylum novogranatense</name>
    <dbReference type="NCBI Taxonomy" id="1862640"/>
    <lineage>
        <taxon>Eukaryota</taxon>
        <taxon>Viridiplantae</taxon>
        <taxon>Streptophyta</taxon>
        <taxon>Embryophyta</taxon>
        <taxon>Tracheophyta</taxon>
        <taxon>Spermatophyta</taxon>
        <taxon>Magnoliopsida</taxon>
        <taxon>eudicotyledons</taxon>
        <taxon>Gunneridae</taxon>
        <taxon>Pentapetalae</taxon>
        <taxon>rosids</taxon>
        <taxon>fabids</taxon>
        <taxon>Malpighiales</taxon>
        <taxon>Erythroxylaceae</taxon>
        <taxon>Erythroxylum</taxon>
    </lineage>
</organism>
<gene>
    <name evidence="8" type="ORF">K2173_004284</name>
</gene>
<evidence type="ECO:0000256" key="5">
    <source>
        <dbReference type="RuleBase" id="RU367072"/>
    </source>
</evidence>
<evidence type="ECO:0000259" key="6">
    <source>
        <dbReference type="Pfam" id="PF12460"/>
    </source>
</evidence>
<keyword evidence="9" id="KW-1185">Reference proteome</keyword>
<reference evidence="8 9" key="1">
    <citation type="submission" date="2021-09" db="EMBL/GenBank/DDBJ databases">
        <title>Genomic insights and catalytic innovation underlie evolution of tropane alkaloids biosynthesis.</title>
        <authorList>
            <person name="Wang Y.-J."/>
            <person name="Tian T."/>
            <person name="Huang J.-P."/>
            <person name="Huang S.-X."/>
        </authorList>
    </citation>
    <scope>NUCLEOTIDE SEQUENCE [LARGE SCALE GENOMIC DNA]</scope>
    <source>
        <strain evidence="8">KIB-2018</strain>
        <tissue evidence="8">Leaf</tissue>
    </source>
</reference>
<evidence type="ECO:0000256" key="2">
    <source>
        <dbReference type="ARBA" id="ARBA00009340"/>
    </source>
</evidence>
<keyword evidence="4 5" id="KW-0539">Nucleus</keyword>
<dbReference type="GO" id="GO:0016226">
    <property type="term" value="P:iron-sulfur cluster assembly"/>
    <property type="evidence" value="ECO:0007669"/>
    <property type="project" value="UniProtKB-UniRule"/>
</dbReference>
<evidence type="ECO:0000256" key="3">
    <source>
        <dbReference type="ARBA" id="ARBA00022737"/>
    </source>
</evidence>
<dbReference type="InterPro" id="IPR011989">
    <property type="entry name" value="ARM-like"/>
</dbReference>
<comment type="caution">
    <text evidence="8">The sequence shown here is derived from an EMBL/GenBank/DDBJ whole genome shotgun (WGS) entry which is preliminary data.</text>
</comment>
<evidence type="ECO:0000259" key="7">
    <source>
        <dbReference type="Pfam" id="PF14500"/>
    </source>
</evidence>
<keyword evidence="5" id="KW-0227">DNA damage</keyword>
<evidence type="ECO:0000256" key="1">
    <source>
        <dbReference type="ARBA" id="ARBA00004123"/>
    </source>
</evidence>
<dbReference type="GO" id="GO:0097361">
    <property type="term" value="C:cytosolic [4Fe-4S] assembly targeting complex"/>
    <property type="evidence" value="ECO:0007669"/>
    <property type="project" value="UniProtKB-UniRule"/>
</dbReference>
<comment type="similarity">
    <text evidence="2 5">Belongs to the MET18/MMS19 family.</text>
</comment>
<dbReference type="GO" id="GO:0051604">
    <property type="term" value="P:protein maturation"/>
    <property type="evidence" value="ECO:0007669"/>
    <property type="project" value="UniProtKB-UniRule"/>
</dbReference>
<sequence length="1143" mass="127727">MAEPSELTRHIESFVDSSRSQAQQAASLDAIVHLVKNDALFIGHLVKEMEMYLTTTDNIIRARGILLLGEVLTRLSSKPLDMANIHSLIRFFTERLADWRALRGAVVGCLALMRRKSGGTVTCSDAKAVVKSFLQNLQVQSLGQHDRKLCFELLECLLECYPKAVVSLGDDLVYGICEAIDGEKDPHCLVLTFHIVEVLVQLFPDPCGPIASFAGDLFSILGCYFPIHFTYPNTEDVDMKRDDLSRALMLAFSATPLFEPFAMRLLLEKLSSSLPTAKVDSLIYLGDCILKYGAERIEKHAGAIWSSLKEALYDSEEDPKLQLTSESRDGGNQIAREALSLLEKIIIQYDDMFLTLITHDEQINMILNNTTNYTSYDEIPMQSKKELLMVGRILYVSTKASISSCNVVFQSFFPRMMETMGLPVEIASESCNSDGNCAVRELHFGCFYICMELLVACRDLILVAEDTKKQFIPTTESYFCLLKQFSTSLSKIFSSILNRSINEADHDVFVHLGVKGLQTLATLPGGYGLILKSTFDNILLRLMSIIISDFGKTLLWKLALKALVHIGSFLHGCDDSEKILSYMDIVTEKIVSLLSSDDFSMPFSLKMEAVSVIGKSGLHYMMKITVKLEDIILIKLSECMIQGNLESAKIVLHILECYSKELLPWIQKNEGFEEVLLHLVVRIWNQVDNCRSLDVDTGGKDLLEAVIKVMKFAVAYCSVENQNIIVDKAYRILLSNPSLQLKGSLLTIHMKGFISTLEVDKLSSRDEWILSLLASVVIALRAQTLIPNLTTFVRLFMITMLEGYTIAAQALSSLVNKLDLMPNGALEEAMDIIFSRNFWGSYETSPERTGRMSHGNEIDLPNFLLGAAHSELLLNHAISGLAWIAKGLLMRGHDRVKDLTMIFLKCLLSEDRMDSFSLNEGSLENSSQQFASTSVMKCAADAFQIIMSDSGICLNRQFYATIRPLYKQRFFSTMMPIFQSLIIQSGSSLSRAMLHRAFAHIICDTPLLAILDSAKRLIPMVLDALTSLSKDVSDKDVLYSLLLIFSGVLTDKNGHEAIVENTSKIINSLIALSAYPHMMLVRETAIQCLAAMSELPHARIYPMRIQVLQAIVKALDDPKRAVRQEAVRCQHAWASIASRSLHF</sequence>
<dbReference type="EMBL" id="JAIWQS010000001">
    <property type="protein sequence ID" value="KAJ8773454.1"/>
    <property type="molecule type" value="Genomic_DNA"/>
</dbReference>
<dbReference type="Proteomes" id="UP001159364">
    <property type="component" value="Linkage Group LG01"/>
</dbReference>
<name>A0AAV8U5J3_9ROSI</name>
<keyword evidence="5" id="KW-0234">DNA repair</keyword>
<dbReference type="GO" id="GO:0006281">
    <property type="term" value="P:DNA repair"/>
    <property type="evidence" value="ECO:0007669"/>
    <property type="project" value="UniProtKB-UniRule"/>
</dbReference>
<dbReference type="InterPro" id="IPR024687">
    <property type="entry name" value="MMS19_C"/>
</dbReference>
<dbReference type="PANTHER" id="PTHR12891">
    <property type="entry name" value="DNA REPAIR/TRANSCRIPTION PROTEIN MET18/MMS19"/>
    <property type="match status" value="1"/>
</dbReference>
<dbReference type="SUPFAM" id="SSF48371">
    <property type="entry name" value="ARM repeat"/>
    <property type="match status" value="1"/>
</dbReference>
<evidence type="ECO:0000313" key="8">
    <source>
        <dbReference type="EMBL" id="KAJ8773454.1"/>
    </source>
</evidence>